<sequence>MPLNGCASKSRRELVSRPDYWQLKQAFEALLDRSADAQDAYLQTLAESDPDLARIMSKRLARMRANIAAEATPITVDQVTPDIPGFCVIAAAGAGGMGQVWKVHRDAQPDQILALKQIHRSHLDAPLDAQMRRRFDQERAVLARLSHPNIVPLIDAGVDSEDRPYLLTPWIDGLRIDHWCAAQQASLVDRVRLIRDLAEAIGHAHAQLIIHRDLKPANVLVDGNREVRVLDFGIAKLLDQSDTYRSDTTTGFSLMTLRYAAPEQVQQGVLGPGCDLYAIGVMLYELIAARSPYDGAENPAALSLAIANVQPEPPSRRCQLAHGALHVADLDAITLKLLRKPPADRYGSAQELVADLNRWLAGDVVLARGDERGYLAKRWLWRWRFGLAAAMLIPVLITWHVWRLDAQLAETARQRDRARAVADYFVDLFRNADPGASREGSITARELLEASAGRLETDPSLNADTRGLLQMVTGRVYTDLGMVAEAEPLLAAAIERMQRESPKPVAELLDALRTHAAVLYQLDRVPESLARSEAAIALLESEHETHSERYAGMLQNAALALATMGKQDDADQLFERALSVLATSHPTSRAYALLLLNLGGDRASRFEHQAAVTYFDRAEPVANALQPPDADLSWSIRRASLSSKLELARTREAFAALRTEIATASDAATAFYGRDHLETAFWQELAGISAALVGNWQQTQTAFNASRDIARHLFEAPDHPFRQRFELNAQIARFVADPNDTVARAALSAARDSVQTASPEAPEVALLGELLSVPACANFGASIPSDLYSETPPADATLPAWLQHLQLVAGHWRSKRC</sequence>
<protein>
    <recommendedName>
        <fullName evidence="5">Protein kinase domain-containing protein</fullName>
    </recommendedName>
</protein>
<dbReference type="InterPro" id="IPR000719">
    <property type="entry name" value="Prot_kinase_dom"/>
</dbReference>
<keyword evidence="2" id="KW-0547">Nucleotide-binding</keyword>
<evidence type="ECO:0000256" key="3">
    <source>
        <dbReference type="ARBA" id="ARBA00022777"/>
    </source>
</evidence>
<dbReference type="GO" id="GO:0004674">
    <property type="term" value="F:protein serine/threonine kinase activity"/>
    <property type="evidence" value="ECO:0007669"/>
    <property type="project" value="TreeGrafter"/>
</dbReference>
<keyword evidence="1" id="KW-0808">Transferase</keyword>
<evidence type="ECO:0000313" key="6">
    <source>
        <dbReference type="EMBL" id="AVP96738.1"/>
    </source>
</evidence>
<keyword evidence="4" id="KW-0067">ATP-binding</keyword>
<dbReference type="EMBL" id="CP027860">
    <property type="protein sequence ID" value="AVP96738.1"/>
    <property type="molecule type" value="Genomic_DNA"/>
</dbReference>
<evidence type="ECO:0000313" key="7">
    <source>
        <dbReference type="Proteomes" id="UP000241074"/>
    </source>
</evidence>
<dbReference type="CDD" id="cd14014">
    <property type="entry name" value="STKc_PknB_like"/>
    <property type="match status" value="1"/>
</dbReference>
<evidence type="ECO:0000256" key="2">
    <source>
        <dbReference type="ARBA" id="ARBA00022741"/>
    </source>
</evidence>
<dbReference type="Gene3D" id="3.30.200.20">
    <property type="entry name" value="Phosphorylase Kinase, domain 1"/>
    <property type="match status" value="1"/>
</dbReference>
<dbReference type="PANTHER" id="PTHR43289:SF6">
    <property type="entry name" value="SERINE_THREONINE-PROTEIN KINASE NEKL-3"/>
    <property type="match status" value="1"/>
</dbReference>
<name>A0A2P1PPI3_9GAMM</name>
<dbReference type="InterPro" id="IPR008271">
    <property type="entry name" value="Ser/Thr_kinase_AS"/>
</dbReference>
<keyword evidence="7" id="KW-1185">Reference proteome</keyword>
<organism evidence="6 7">
    <name type="scientific">Ahniella affigens</name>
    <dbReference type="NCBI Taxonomy" id="2021234"/>
    <lineage>
        <taxon>Bacteria</taxon>
        <taxon>Pseudomonadati</taxon>
        <taxon>Pseudomonadota</taxon>
        <taxon>Gammaproteobacteria</taxon>
        <taxon>Lysobacterales</taxon>
        <taxon>Rhodanobacteraceae</taxon>
        <taxon>Ahniella</taxon>
    </lineage>
</organism>
<evidence type="ECO:0000259" key="5">
    <source>
        <dbReference type="PROSITE" id="PS50011"/>
    </source>
</evidence>
<reference evidence="6 7" key="2">
    <citation type="submission" date="2018-03" db="EMBL/GenBank/DDBJ databases">
        <authorList>
            <person name="Keele B.F."/>
        </authorList>
    </citation>
    <scope>NUCLEOTIDE SEQUENCE [LARGE SCALE GENOMIC DNA]</scope>
    <source>
        <strain evidence="6 7">D13</strain>
    </source>
</reference>
<dbReference type="PANTHER" id="PTHR43289">
    <property type="entry name" value="MITOGEN-ACTIVATED PROTEIN KINASE KINASE KINASE 20-RELATED"/>
    <property type="match status" value="1"/>
</dbReference>
<proteinExistence type="predicted"/>
<dbReference type="OrthoDB" id="9783151at2"/>
<dbReference type="SMART" id="SM00220">
    <property type="entry name" value="S_TKc"/>
    <property type="match status" value="1"/>
</dbReference>
<dbReference type="Pfam" id="PF00069">
    <property type="entry name" value="Pkinase"/>
    <property type="match status" value="1"/>
</dbReference>
<dbReference type="PROSITE" id="PS50011">
    <property type="entry name" value="PROTEIN_KINASE_DOM"/>
    <property type="match status" value="1"/>
</dbReference>
<dbReference type="SUPFAM" id="SSF48452">
    <property type="entry name" value="TPR-like"/>
    <property type="match status" value="1"/>
</dbReference>
<dbReference type="Gene3D" id="1.25.40.10">
    <property type="entry name" value="Tetratricopeptide repeat domain"/>
    <property type="match status" value="1"/>
</dbReference>
<keyword evidence="3" id="KW-0418">Kinase</keyword>
<evidence type="ECO:0000256" key="4">
    <source>
        <dbReference type="ARBA" id="ARBA00022840"/>
    </source>
</evidence>
<dbReference type="InterPro" id="IPR011009">
    <property type="entry name" value="Kinase-like_dom_sf"/>
</dbReference>
<dbReference type="Proteomes" id="UP000241074">
    <property type="component" value="Chromosome"/>
</dbReference>
<dbReference type="InterPro" id="IPR011990">
    <property type="entry name" value="TPR-like_helical_dom_sf"/>
</dbReference>
<accession>A0A2P1PPI3</accession>
<evidence type="ECO:0000256" key="1">
    <source>
        <dbReference type="ARBA" id="ARBA00022679"/>
    </source>
</evidence>
<dbReference type="Gene3D" id="1.10.510.10">
    <property type="entry name" value="Transferase(Phosphotransferase) domain 1"/>
    <property type="match status" value="1"/>
</dbReference>
<dbReference type="SUPFAM" id="SSF56112">
    <property type="entry name" value="Protein kinase-like (PK-like)"/>
    <property type="match status" value="1"/>
</dbReference>
<dbReference type="PROSITE" id="PS00108">
    <property type="entry name" value="PROTEIN_KINASE_ST"/>
    <property type="match status" value="1"/>
</dbReference>
<dbReference type="GO" id="GO:0005524">
    <property type="term" value="F:ATP binding"/>
    <property type="evidence" value="ECO:0007669"/>
    <property type="project" value="UniProtKB-KW"/>
</dbReference>
<dbReference type="KEGG" id="xba:C7S18_05785"/>
<reference evidence="6 7" key="1">
    <citation type="submission" date="2018-03" db="EMBL/GenBank/DDBJ databases">
        <title>Ahniella affigens gen. nov., sp. nov., a gammaproteobacterium isolated from sandy soil near a stream.</title>
        <authorList>
            <person name="Ko Y."/>
            <person name="Kim J.-H."/>
        </authorList>
    </citation>
    <scope>NUCLEOTIDE SEQUENCE [LARGE SCALE GENOMIC DNA]</scope>
    <source>
        <strain evidence="6 7">D13</strain>
    </source>
</reference>
<gene>
    <name evidence="6" type="ORF">C7S18_05785</name>
</gene>
<dbReference type="AlphaFoldDB" id="A0A2P1PPI3"/>
<feature type="domain" description="Protein kinase" evidence="5">
    <location>
        <begin position="86"/>
        <end position="360"/>
    </location>
</feature>